<keyword evidence="2" id="KW-1185">Reference proteome</keyword>
<accession>A0A391P7T8</accession>
<dbReference type="AlphaFoldDB" id="A0A391P7T8"/>
<sequence length="605" mass="58075">IGLSTATVNVGTLGTTAVSIQGTSVDIAGDGGSVSLASAGVTTQVQGDLEVNSAVQSGTGDLTLSGAAAADRVVFGSSIAAGTSPLTIEDETVLDMGLVVGTQLTVGDTATQDHLDVDTLGGTVSLSATTTIELDSTTVTLTGPSGVGVSGPLTADSTLGVTGSITSGVSVTSPVLLGPASVDVTLDAAAGQSVVIGSSAAAVGVAIGNASTGTVTVSGTSVSIGTDASSEVTIGNTAKPVVVDGVLSVDSVMSQAASDLTLSVETPGQYIMLDSPLSTSAVSSVIEVNAALESVHGNIDFTTAADLSLGVTGTSFLTATATAIGLVSPDGAQVVSVDSVGGSVVVGAASETVTVGQSGKVTSLVGNVSVDTLYSDSGLTVDASGNAISIGAQVGTPPSIISVGSSALPSLLLDGLAVQVGPNSNSVAIGKAGMVTNVLSDLNVASNIGTTAASDLVLTAGTAMSIVLESPLSTSLSSIEVDSPVSMDNALSVIGTLTASGDAVLGNVAQISLSNGGDTVDIEADTITVGSSATSIAIGSGSTSTTITGPLHLADSVADVFDVQCASSFTRTMTVVDITGDTVALDGSTAVTVGTTSGDVEIGHT</sequence>
<dbReference type="EMBL" id="BDIP01005685">
    <property type="protein sequence ID" value="GCA63962.1"/>
    <property type="molecule type" value="Genomic_DNA"/>
</dbReference>
<evidence type="ECO:0000313" key="2">
    <source>
        <dbReference type="Proteomes" id="UP000265618"/>
    </source>
</evidence>
<protein>
    <submittedName>
        <fullName evidence="1">Uncharacterized protein</fullName>
    </submittedName>
</protein>
<comment type="caution">
    <text evidence="1">The sequence shown here is derived from an EMBL/GenBank/DDBJ whole genome shotgun (WGS) entry which is preliminary data.</text>
</comment>
<name>A0A391P7T8_9EUKA</name>
<dbReference type="Proteomes" id="UP000265618">
    <property type="component" value="Unassembled WGS sequence"/>
</dbReference>
<reference evidence="1 2" key="1">
    <citation type="journal article" date="2018" name="PLoS ONE">
        <title>The draft genome of Kipferlia bialata reveals reductive genome evolution in fornicate parasites.</title>
        <authorList>
            <person name="Tanifuji G."/>
            <person name="Takabayashi S."/>
            <person name="Kume K."/>
            <person name="Takagi M."/>
            <person name="Nakayama T."/>
            <person name="Kamikawa R."/>
            <person name="Inagaki Y."/>
            <person name="Hashimoto T."/>
        </authorList>
    </citation>
    <scope>NUCLEOTIDE SEQUENCE [LARGE SCALE GENOMIC DNA]</scope>
    <source>
        <strain evidence="1">NY0173</strain>
    </source>
</reference>
<feature type="non-terminal residue" evidence="1">
    <location>
        <position position="1"/>
    </location>
</feature>
<proteinExistence type="predicted"/>
<evidence type="ECO:0000313" key="1">
    <source>
        <dbReference type="EMBL" id="GCA63962.1"/>
    </source>
</evidence>
<organism evidence="1 2">
    <name type="scientific">Kipferlia bialata</name>
    <dbReference type="NCBI Taxonomy" id="797122"/>
    <lineage>
        <taxon>Eukaryota</taxon>
        <taxon>Metamonada</taxon>
        <taxon>Carpediemonas-like organisms</taxon>
        <taxon>Kipferlia</taxon>
    </lineage>
</organism>
<gene>
    <name evidence="1" type="ORF">KIPB_012666</name>
</gene>
<feature type="non-terminal residue" evidence="1">
    <location>
        <position position="605"/>
    </location>
</feature>